<comment type="caution">
    <text evidence="1">The sequence shown here is derived from an EMBL/GenBank/DDBJ whole genome shotgun (WGS) entry which is preliminary data.</text>
</comment>
<reference evidence="1" key="1">
    <citation type="submission" date="2023-03" db="EMBL/GenBank/DDBJ databases">
        <title>Massive genome expansion in bonnet fungi (Mycena s.s.) driven by repeated elements and novel gene families across ecological guilds.</title>
        <authorList>
            <consortium name="Lawrence Berkeley National Laboratory"/>
            <person name="Harder C.B."/>
            <person name="Miyauchi S."/>
            <person name="Viragh M."/>
            <person name="Kuo A."/>
            <person name="Thoen E."/>
            <person name="Andreopoulos B."/>
            <person name="Lu D."/>
            <person name="Skrede I."/>
            <person name="Drula E."/>
            <person name="Henrissat B."/>
            <person name="Morin E."/>
            <person name="Kohler A."/>
            <person name="Barry K."/>
            <person name="LaButti K."/>
            <person name="Morin E."/>
            <person name="Salamov A."/>
            <person name="Lipzen A."/>
            <person name="Mereny Z."/>
            <person name="Hegedus B."/>
            <person name="Baldrian P."/>
            <person name="Stursova M."/>
            <person name="Weitz H."/>
            <person name="Taylor A."/>
            <person name="Grigoriev I.V."/>
            <person name="Nagy L.G."/>
            <person name="Martin F."/>
            <person name="Kauserud H."/>
        </authorList>
    </citation>
    <scope>NUCLEOTIDE SEQUENCE</scope>
    <source>
        <strain evidence="1">9144</strain>
    </source>
</reference>
<dbReference type="AlphaFoldDB" id="A0AAD6UU09"/>
<protein>
    <submittedName>
        <fullName evidence="1">Uncharacterized protein</fullName>
    </submittedName>
</protein>
<evidence type="ECO:0000313" key="1">
    <source>
        <dbReference type="EMBL" id="KAJ7194861.1"/>
    </source>
</evidence>
<dbReference type="EMBL" id="JARJCW010000095">
    <property type="protein sequence ID" value="KAJ7194861.1"/>
    <property type="molecule type" value="Genomic_DNA"/>
</dbReference>
<keyword evidence="2" id="KW-1185">Reference proteome</keyword>
<name>A0AAD6UU09_9AGAR</name>
<gene>
    <name evidence="1" type="ORF">GGX14DRAFT_475674</name>
</gene>
<proteinExistence type="predicted"/>
<accession>A0AAD6UU09</accession>
<evidence type="ECO:0000313" key="2">
    <source>
        <dbReference type="Proteomes" id="UP001219525"/>
    </source>
</evidence>
<sequence>MCRWRHVKNMYLRCGHAEELIKCESTYCRFSSNHPKSCVPPYCSRTCIQYHLFPERYVPSINGFCSACTSAMSSRSRR</sequence>
<dbReference type="Proteomes" id="UP001219525">
    <property type="component" value="Unassembled WGS sequence"/>
</dbReference>
<organism evidence="1 2">
    <name type="scientific">Mycena pura</name>
    <dbReference type="NCBI Taxonomy" id="153505"/>
    <lineage>
        <taxon>Eukaryota</taxon>
        <taxon>Fungi</taxon>
        <taxon>Dikarya</taxon>
        <taxon>Basidiomycota</taxon>
        <taxon>Agaricomycotina</taxon>
        <taxon>Agaricomycetes</taxon>
        <taxon>Agaricomycetidae</taxon>
        <taxon>Agaricales</taxon>
        <taxon>Marasmiineae</taxon>
        <taxon>Mycenaceae</taxon>
        <taxon>Mycena</taxon>
    </lineage>
</organism>